<dbReference type="Proteomes" id="UP000179069">
    <property type="component" value="Unassembled WGS sequence"/>
</dbReference>
<dbReference type="EMBL" id="MHCI01000014">
    <property type="protein sequence ID" value="OGY16545.1"/>
    <property type="molecule type" value="Genomic_DNA"/>
</dbReference>
<feature type="compositionally biased region" description="Basic and acidic residues" evidence="1">
    <location>
        <begin position="121"/>
        <end position="133"/>
    </location>
</feature>
<feature type="region of interest" description="Disordered" evidence="1">
    <location>
        <begin position="121"/>
        <end position="175"/>
    </location>
</feature>
<organism evidence="2 3">
    <name type="scientific">Candidatus Chisholmbacteria bacterium RIFCSPHIGHO2_01_FULL_49_18</name>
    <dbReference type="NCBI Taxonomy" id="1797590"/>
    <lineage>
        <taxon>Bacteria</taxon>
        <taxon>Candidatus Chisholmiibacteriota</taxon>
    </lineage>
</organism>
<comment type="caution">
    <text evidence="2">The sequence shown here is derived from an EMBL/GenBank/DDBJ whole genome shotgun (WGS) entry which is preliminary data.</text>
</comment>
<accession>A0A1G1VMC0</accession>
<dbReference type="AlphaFoldDB" id="A0A1G1VMC0"/>
<evidence type="ECO:0000313" key="3">
    <source>
        <dbReference type="Proteomes" id="UP000179069"/>
    </source>
</evidence>
<evidence type="ECO:0000256" key="1">
    <source>
        <dbReference type="SAM" id="MobiDB-lite"/>
    </source>
</evidence>
<name>A0A1G1VMC0_9BACT</name>
<gene>
    <name evidence="2" type="ORF">A2785_03060</name>
</gene>
<evidence type="ECO:0000313" key="2">
    <source>
        <dbReference type="EMBL" id="OGY16545.1"/>
    </source>
</evidence>
<sequence>MKAEVVGSNLGDLARAASQRDTPSHVIDELVSHEGDHEIKDNEGFGVFGLLLVSVIQQVYTLSQNHIEVFEREIEIVAGAFYRPIGDRSPEAMVSIASGPGFSEMSDQDWNVYNSAKADEARLMSREEKKDPGDGSTDETDEKQDFSPGSTGTIFPQPMEQTDYQQDYSSLPLAA</sequence>
<proteinExistence type="predicted"/>
<protein>
    <submittedName>
        <fullName evidence="2">Uncharacterized protein</fullName>
    </submittedName>
</protein>
<reference evidence="2 3" key="1">
    <citation type="journal article" date="2016" name="Nat. Commun.">
        <title>Thousands of microbial genomes shed light on interconnected biogeochemical processes in an aquifer system.</title>
        <authorList>
            <person name="Anantharaman K."/>
            <person name="Brown C.T."/>
            <person name="Hug L.A."/>
            <person name="Sharon I."/>
            <person name="Castelle C.J."/>
            <person name="Probst A.J."/>
            <person name="Thomas B.C."/>
            <person name="Singh A."/>
            <person name="Wilkins M.J."/>
            <person name="Karaoz U."/>
            <person name="Brodie E.L."/>
            <person name="Williams K.H."/>
            <person name="Hubbard S.S."/>
            <person name="Banfield J.F."/>
        </authorList>
    </citation>
    <scope>NUCLEOTIDE SEQUENCE [LARGE SCALE GENOMIC DNA]</scope>
</reference>
<feature type="compositionally biased region" description="Polar residues" evidence="1">
    <location>
        <begin position="147"/>
        <end position="169"/>
    </location>
</feature>